<reference evidence="1" key="1">
    <citation type="submission" date="2023-06" db="EMBL/GenBank/DDBJ databases">
        <title>Genome-scale phylogeny and comparative genomics of the fungal order Sordariales.</title>
        <authorList>
            <consortium name="Lawrence Berkeley National Laboratory"/>
            <person name="Hensen N."/>
            <person name="Bonometti L."/>
            <person name="Westerberg I."/>
            <person name="Brannstrom I.O."/>
            <person name="Guillou S."/>
            <person name="Cros-Aarteil S."/>
            <person name="Calhoun S."/>
            <person name="Haridas S."/>
            <person name="Kuo A."/>
            <person name="Mondo S."/>
            <person name="Pangilinan J."/>
            <person name="Riley R."/>
            <person name="Labutti K."/>
            <person name="Andreopoulos B."/>
            <person name="Lipzen A."/>
            <person name="Chen C."/>
            <person name="Yanf M."/>
            <person name="Daum C."/>
            <person name="Ng V."/>
            <person name="Clum A."/>
            <person name="Steindorff A."/>
            <person name="Ohm R."/>
            <person name="Martin F."/>
            <person name="Silar P."/>
            <person name="Natvig D."/>
            <person name="Lalanne C."/>
            <person name="Gautier V."/>
            <person name="Ament-Velasquez S.L."/>
            <person name="Kruys A."/>
            <person name="Hutchinson M.I."/>
            <person name="Powell A.J."/>
            <person name="Barry K."/>
            <person name="Miller A.N."/>
            <person name="Grigoriev I.V."/>
            <person name="Debuchy R."/>
            <person name="Gladieux P."/>
            <person name="Thoren M.H."/>
            <person name="Johannesson H."/>
        </authorList>
    </citation>
    <scope>NUCLEOTIDE SEQUENCE</scope>
    <source>
        <strain evidence="1">SMH2532-1</strain>
    </source>
</reference>
<organism evidence="1 2">
    <name type="scientific">Cercophora newfieldiana</name>
    <dbReference type="NCBI Taxonomy" id="92897"/>
    <lineage>
        <taxon>Eukaryota</taxon>
        <taxon>Fungi</taxon>
        <taxon>Dikarya</taxon>
        <taxon>Ascomycota</taxon>
        <taxon>Pezizomycotina</taxon>
        <taxon>Sordariomycetes</taxon>
        <taxon>Sordariomycetidae</taxon>
        <taxon>Sordariales</taxon>
        <taxon>Lasiosphaeriaceae</taxon>
        <taxon>Cercophora</taxon>
    </lineage>
</organism>
<accession>A0AA39YUR9</accession>
<dbReference type="EMBL" id="JAULSV010000001">
    <property type="protein sequence ID" value="KAK0657972.1"/>
    <property type="molecule type" value="Genomic_DNA"/>
</dbReference>
<evidence type="ECO:0000313" key="2">
    <source>
        <dbReference type="Proteomes" id="UP001174936"/>
    </source>
</evidence>
<comment type="caution">
    <text evidence="1">The sequence shown here is derived from an EMBL/GenBank/DDBJ whole genome shotgun (WGS) entry which is preliminary data.</text>
</comment>
<gene>
    <name evidence="1" type="ORF">B0T16DRAFT_453383</name>
</gene>
<protein>
    <submittedName>
        <fullName evidence="1">Uncharacterized protein</fullName>
    </submittedName>
</protein>
<evidence type="ECO:0000313" key="1">
    <source>
        <dbReference type="EMBL" id="KAK0657972.1"/>
    </source>
</evidence>
<dbReference type="AlphaFoldDB" id="A0AA39YUR9"/>
<proteinExistence type="predicted"/>
<dbReference type="Proteomes" id="UP001174936">
    <property type="component" value="Unassembled WGS sequence"/>
</dbReference>
<sequence>MDGFSANAASTIALSIATQSQTTASQITSAIGNPSPSPNVAPSTTPAKLAFLSTRLQQLSQHAHQLGEALLDAKAVAGSLQAGLSEVLPEADADVGRLAESVGKVKGEDVEGGRIDEGSVDGWVEVMAAVSRVVIFATQILTIDNEAEQERRMDHEEAKELFTAPGLVRKRVSLGELVKSA</sequence>
<name>A0AA39YUR9_9PEZI</name>
<keyword evidence="2" id="KW-1185">Reference proteome</keyword>